<dbReference type="InterPro" id="IPR002347">
    <property type="entry name" value="SDR_fam"/>
</dbReference>
<feature type="transmembrane region" description="Helical" evidence="2">
    <location>
        <begin position="6"/>
        <end position="25"/>
    </location>
</feature>
<comment type="caution">
    <text evidence="3">The sequence shown here is derived from an EMBL/GenBank/DDBJ whole genome shotgun (WGS) entry which is preliminary data.</text>
</comment>
<gene>
    <name evidence="3" type="ORF">ODALV1_LOCUS10968</name>
</gene>
<keyword evidence="2" id="KW-0472">Membrane</keyword>
<dbReference type="PANTHER" id="PTHR43157">
    <property type="entry name" value="PHOSPHATIDYLINOSITOL-GLYCAN BIOSYNTHESIS CLASS F PROTEIN-RELATED"/>
    <property type="match status" value="1"/>
</dbReference>
<sequence length="287" mass="32326">MGFLYGFLIFTGFSSFVIYVIRHFLSKHWCCANRLEEESVRGRTVIITGSSSGIGKEAAIEFADRHARVIVTARTLEDAKKTVVDIRRKTFFGEVIPMKLDLGSIQSVKEFYHEIIKSYDTIDILINNAGVLVPSDEIERTTDGFEIHFGVNHLGHFLLTNLLLPLLKNAENSRIVIVSSGTYKKSKLNFDDLNWEKSKPTATATVSNALPNESDYLLYKSSKLANVLFAKELSKRLEGTGVHVYTLCPGNVLTSISRHIKLPLYYYFVYAPLILLTIKTARQVTPK</sequence>
<dbReference type="Proteomes" id="UP001642540">
    <property type="component" value="Unassembled WGS sequence"/>
</dbReference>
<dbReference type="PANTHER" id="PTHR43157:SF73">
    <property type="entry name" value="WW DOMAIN-CONTAINING OXIDOREDUCTASE-LIKE PROTEIN"/>
    <property type="match status" value="1"/>
</dbReference>
<keyword evidence="1" id="KW-0560">Oxidoreductase</keyword>
<feature type="transmembrane region" description="Helical" evidence="2">
    <location>
        <begin position="264"/>
        <end position="281"/>
    </location>
</feature>
<reference evidence="3 4" key="1">
    <citation type="submission" date="2024-08" db="EMBL/GenBank/DDBJ databases">
        <authorList>
            <person name="Cucini C."/>
            <person name="Frati F."/>
        </authorList>
    </citation>
    <scope>NUCLEOTIDE SEQUENCE [LARGE SCALE GENOMIC DNA]</scope>
</reference>
<dbReference type="EMBL" id="CAXLJM020000033">
    <property type="protein sequence ID" value="CAL8101826.1"/>
    <property type="molecule type" value="Genomic_DNA"/>
</dbReference>
<accession>A0ABP1QI39</accession>
<name>A0ABP1QI39_9HEXA</name>
<evidence type="ECO:0000256" key="1">
    <source>
        <dbReference type="ARBA" id="ARBA00023002"/>
    </source>
</evidence>
<dbReference type="Pfam" id="PF00106">
    <property type="entry name" value="adh_short"/>
    <property type="match status" value="1"/>
</dbReference>
<proteinExistence type="predicted"/>
<protein>
    <recommendedName>
        <fullName evidence="5">Retinol dehydrogenase 12</fullName>
    </recommendedName>
</protein>
<dbReference type="Gene3D" id="3.40.50.720">
    <property type="entry name" value="NAD(P)-binding Rossmann-like Domain"/>
    <property type="match status" value="1"/>
</dbReference>
<evidence type="ECO:0000313" key="3">
    <source>
        <dbReference type="EMBL" id="CAL8101826.1"/>
    </source>
</evidence>
<keyword evidence="2" id="KW-1133">Transmembrane helix</keyword>
<keyword evidence="2" id="KW-0812">Transmembrane</keyword>
<evidence type="ECO:0000256" key="2">
    <source>
        <dbReference type="SAM" id="Phobius"/>
    </source>
</evidence>
<dbReference type="InterPro" id="IPR036291">
    <property type="entry name" value="NAD(P)-bd_dom_sf"/>
</dbReference>
<evidence type="ECO:0008006" key="5">
    <source>
        <dbReference type="Google" id="ProtNLM"/>
    </source>
</evidence>
<dbReference type="PRINTS" id="PR00081">
    <property type="entry name" value="GDHRDH"/>
</dbReference>
<dbReference type="SUPFAM" id="SSF51735">
    <property type="entry name" value="NAD(P)-binding Rossmann-fold domains"/>
    <property type="match status" value="1"/>
</dbReference>
<keyword evidence="4" id="KW-1185">Reference proteome</keyword>
<organism evidence="3 4">
    <name type="scientific">Orchesella dallaii</name>
    <dbReference type="NCBI Taxonomy" id="48710"/>
    <lineage>
        <taxon>Eukaryota</taxon>
        <taxon>Metazoa</taxon>
        <taxon>Ecdysozoa</taxon>
        <taxon>Arthropoda</taxon>
        <taxon>Hexapoda</taxon>
        <taxon>Collembola</taxon>
        <taxon>Entomobryomorpha</taxon>
        <taxon>Entomobryoidea</taxon>
        <taxon>Orchesellidae</taxon>
        <taxon>Orchesellinae</taxon>
        <taxon>Orchesella</taxon>
    </lineage>
</organism>
<evidence type="ECO:0000313" key="4">
    <source>
        <dbReference type="Proteomes" id="UP001642540"/>
    </source>
</evidence>